<evidence type="ECO:0000256" key="2">
    <source>
        <dbReference type="ARBA" id="ARBA00023180"/>
    </source>
</evidence>
<keyword evidence="1" id="KW-0732">Signal</keyword>
<gene>
    <name evidence="3" type="ORF">METZ01_LOCUS360431</name>
</gene>
<reference evidence="3" key="1">
    <citation type="submission" date="2018-05" db="EMBL/GenBank/DDBJ databases">
        <authorList>
            <person name="Lanie J.A."/>
            <person name="Ng W.-L."/>
            <person name="Kazmierczak K.M."/>
            <person name="Andrzejewski T.M."/>
            <person name="Davidsen T.M."/>
            <person name="Wayne K.J."/>
            <person name="Tettelin H."/>
            <person name="Glass J.I."/>
            <person name="Rusch D."/>
            <person name="Podicherti R."/>
            <person name="Tsui H.-C.T."/>
            <person name="Winkler M.E."/>
        </authorList>
    </citation>
    <scope>NUCLEOTIDE SEQUENCE</scope>
</reference>
<dbReference type="EMBL" id="UINC01128059">
    <property type="protein sequence ID" value="SVD07577.1"/>
    <property type="molecule type" value="Genomic_DNA"/>
</dbReference>
<dbReference type="PANTHER" id="PTHR10680">
    <property type="entry name" value="PEPTIDYL-GLYCINE ALPHA-AMIDATING MONOOXYGENASE"/>
    <property type="match status" value="1"/>
</dbReference>
<sequence>MTILGTEGFKYEVGGNDWGELPKGWTYREATAVAVNSKDQVYVFNRGGHPIIIFDSEGKFLDAWGEDAFVMPHGIAIGPDDTVYCADVGENTIKKFTS</sequence>
<organism evidence="3">
    <name type="scientific">marine metagenome</name>
    <dbReference type="NCBI Taxonomy" id="408172"/>
    <lineage>
        <taxon>unclassified sequences</taxon>
        <taxon>metagenomes</taxon>
        <taxon>ecological metagenomes</taxon>
    </lineage>
</organism>
<proteinExistence type="predicted"/>
<dbReference type="PANTHER" id="PTHR10680:SF38">
    <property type="entry name" value="BLL1368 PROTEIN"/>
    <property type="match status" value="1"/>
</dbReference>
<dbReference type="SUPFAM" id="SSF101898">
    <property type="entry name" value="NHL repeat"/>
    <property type="match status" value="1"/>
</dbReference>
<evidence type="ECO:0000313" key="3">
    <source>
        <dbReference type="EMBL" id="SVD07577.1"/>
    </source>
</evidence>
<feature type="non-terminal residue" evidence="3">
    <location>
        <position position="98"/>
    </location>
</feature>
<dbReference type="AlphaFoldDB" id="A0A382SED2"/>
<accession>A0A382SED2</accession>
<keyword evidence="2" id="KW-0325">Glycoprotein</keyword>
<evidence type="ECO:0008006" key="4">
    <source>
        <dbReference type="Google" id="ProtNLM"/>
    </source>
</evidence>
<protein>
    <recommendedName>
        <fullName evidence="4">Peptidylamidoglycolate lyase</fullName>
    </recommendedName>
</protein>
<dbReference type="Gene3D" id="2.120.10.30">
    <property type="entry name" value="TolB, C-terminal domain"/>
    <property type="match status" value="1"/>
</dbReference>
<evidence type="ECO:0000256" key="1">
    <source>
        <dbReference type="ARBA" id="ARBA00022729"/>
    </source>
</evidence>
<name>A0A382SED2_9ZZZZ</name>
<dbReference type="InterPro" id="IPR011042">
    <property type="entry name" value="6-blade_b-propeller_TolB-like"/>
</dbReference>